<protein>
    <recommendedName>
        <fullName evidence="2">UBA domain-containing protein</fullName>
    </recommendedName>
</protein>
<evidence type="ECO:0000313" key="3">
    <source>
        <dbReference type="EMBL" id="CAD8257970.1"/>
    </source>
</evidence>
<evidence type="ECO:0000259" key="2">
    <source>
        <dbReference type="PROSITE" id="PS50030"/>
    </source>
</evidence>
<accession>A0A7R9U8T3</accession>
<dbReference type="SUPFAM" id="SSF54277">
    <property type="entry name" value="CAD &amp; PB1 domains"/>
    <property type="match status" value="1"/>
</dbReference>
<dbReference type="Gene3D" id="1.10.8.10">
    <property type="entry name" value="DNA helicase RuvA subunit, C-terminal domain"/>
    <property type="match status" value="1"/>
</dbReference>
<dbReference type="InterPro" id="IPR015940">
    <property type="entry name" value="UBA"/>
</dbReference>
<dbReference type="Gene3D" id="3.10.20.90">
    <property type="entry name" value="Phosphatidylinositol 3-kinase Catalytic Subunit, Chain A, domain 1"/>
    <property type="match status" value="1"/>
</dbReference>
<feature type="compositionally biased region" description="Basic residues" evidence="1">
    <location>
        <begin position="230"/>
        <end position="242"/>
    </location>
</feature>
<feature type="region of interest" description="Disordered" evidence="1">
    <location>
        <begin position="220"/>
        <end position="242"/>
    </location>
</feature>
<sequence>MSSYFVKIVLRPRAAVGNSLAHKVPLKDVLTLEKLRAVVLEALKSEGMISEEDEPVFKLRYVDDDGDSCIIIREQDWSMARGQLCNKQEAVEIRTLKVWVVRNDQKRHHCRRFLRRPQDAEAEAEAGAGAEAPQAAREAADLKPEGCGSPEGCGKFFGEQRKAVKAARMEFRAERERILSDANLTKEERVKRIHEAKRRRHAAVQNAREVFKAMRKERFGRGCGESGSPRRGHGHGHGRGCLHARRRQLQQMIMQARMEAARSLGVVGDPNDAFPDALPRPFAHATDVPLPYDDVHAQAGGQPPIGIGYPVPYGIYPSAAVSTNEEVEESERRQAQAPTAEQEAFKKSLNIAKRQAAELSLDDDQDRKVASKAPDGAQAEDDDSFEEINMPDDSDDAADQNMDEAVLTDDTDDADLGGEPAQITISNDGNRLVVAGVPQPSVAKPDRREVRKMKRKLKELAGLGFVDEALNVRLLTMHDGDLNAVVNMLLEDIASD</sequence>
<feature type="domain" description="UBA" evidence="2">
    <location>
        <begin position="444"/>
        <end position="492"/>
    </location>
</feature>
<gene>
    <name evidence="3" type="ORF">PPYR1160_LOCUS7471</name>
</gene>
<dbReference type="InterPro" id="IPR009060">
    <property type="entry name" value="UBA-like_sf"/>
</dbReference>
<reference evidence="3" key="1">
    <citation type="submission" date="2021-01" db="EMBL/GenBank/DDBJ databases">
        <authorList>
            <person name="Corre E."/>
            <person name="Pelletier E."/>
            <person name="Niang G."/>
            <person name="Scheremetjew M."/>
            <person name="Finn R."/>
            <person name="Kale V."/>
            <person name="Holt S."/>
            <person name="Cochrane G."/>
            <person name="Meng A."/>
            <person name="Brown T."/>
            <person name="Cohen L."/>
        </authorList>
    </citation>
    <scope>NUCLEOTIDE SEQUENCE</scope>
    <source>
        <strain evidence="3">CCMP2078</strain>
    </source>
</reference>
<feature type="compositionally biased region" description="Acidic residues" evidence="1">
    <location>
        <begin position="378"/>
        <end position="398"/>
    </location>
</feature>
<feature type="region of interest" description="Disordered" evidence="1">
    <location>
        <begin position="322"/>
        <end position="343"/>
    </location>
</feature>
<dbReference type="EMBL" id="HBEA01009707">
    <property type="protein sequence ID" value="CAD8257970.1"/>
    <property type="molecule type" value="Transcribed_RNA"/>
</dbReference>
<feature type="compositionally biased region" description="Low complexity" evidence="1">
    <location>
        <begin position="125"/>
        <end position="137"/>
    </location>
</feature>
<dbReference type="PROSITE" id="PS50030">
    <property type="entry name" value="UBA"/>
    <property type="match status" value="1"/>
</dbReference>
<organism evidence="3">
    <name type="scientific">Pinguiococcus pyrenoidosus</name>
    <dbReference type="NCBI Taxonomy" id="172671"/>
    <lineage>
        <taxon>Eukaryota</taxon>
        <taxon>Sar</taxon>
        <taxon>Stramenopiles</taxon>
        <taxon>Ochrophyta</taxon>
        <taxon>Pinguiophyceae</taxon>
        <taxon>Pinguiochrysidales</taxon>
        <taxon>Pinguiochrysidaceae</taxon>
        <taxon>Pinguiococcus</taxon>
    </lineage>
</organism>
<evidence type="ECO:0000256" key="1">
    <source>
        <dbReference type="SAM" id="MobiDB-lite"/>
    </source>
</evidence>
<proteinExistence type="predicted"/>
<name>A0A7R9U8T3_9STRA</name>
<dbReference type="SUPFAM" id="SSF46934">
    <property type="entry name" value="UBA-like"/>
    <property type="match status" value="1"/>
</dbReference>
<feature type="region of interest" description="Disordered" evidence="1">
    <location>
        <begin position="121"/>
        <end position="146"/>
    </location>
</feature>
<dbReference type="AlphaFoldDB" id="A0A7R9U8T3"/>
<feature type="region of interest" description="Disordered" evidence="1">
    <location>
        <begin position="358"/>
        <end position="398"/>
    </location>
</feature>